<dbReference type="RefSeq" id="WP_154769948.1">
    <property type="nucleotide sequence ID" value="NZ_WLYK01000008.1"/>
</dbReference>
<dbReference type="Proteomes" id="UP000460221">
    <property type="component" value="Unassembled WGS sequence"/>
</dbReference>
<gene>
    <name evidence="3" type="ORF">GIS00_18600</name>
</gene>
<evidence type="ECO:0000313" key="3">
    <source>
        <dbReference type="EMBL" id="MTD15949.1"/>
    </source>
</evidence>
<dbReference type="InterPro" id="IPR020845">
    <property type="entry name" value="AMP-binding_CS"/>
</dbReference>
<evidence type="ECO:0000259" key="1">
    <source>
        <dbReference type="Pfam" id="PF00501"/>
    </source>
</evidence>
<dbReference type="EMBL" id="WLYK01000008">
    <property type="protein sequence ID" value="MTD15949.1"/>
    <property type="molecule type" value="Genomic_DNA"/>
</dbReference>
<dbReference type="InterPro" id="IPR050237">
    <property type="entry name" value="ATP-dep_AMP-bd_enzyme"/>
</dbReference>
<reference evidence="3 4" key="1">
    <citation type="submission" date="2019-11" db="EMBL/GenBank/DDBJ databases">
        <authorList>
            <person name="Jiang L.-Q."/>
        </authorList>
    </citation>
    <scope>NUCLEOTIDE SEQUENCE [LARGE SCALE GENOMIC DNA]</scope>
    <source>
        <strain evidence="3 4">YIM 132087</strain>
    </source>
</reference>
<dbReference type="InterPro" id="IPR042099">
    <property type="entry name" value="ANL_N_sf"/>
</dbReference>
<feature type="domain" description="AMP-binding enzyme C-terminal" evidence="2">
    <location>
        <begin position="424"/>
        <end position="499"/>
    </location>
</feature>
<dbReference type="InterPro" id="IPR045851">
    <property type="entry name" value="AMP-bd_C_sf"/>
</dbReference>
<evidence type="ECO:0000259" key="2">
    <source>
        <dbReference type="Pfam" id="PF13193"/>
    </source>
</evidence>
<dbReference type="InterPro" id="IPR025110">
    <property type="entry name" value="AMP-bd_C"/>
</dbReference>
<protein>
    <submittedName>
        <fullName evidence="3">AMP-binding protein</fullName>
    </submittedName>
</protein>
<dbReference type="GO" id="GO:0016878">
    <property type="term" value="F:acid-thiol ligase activity"/>
    <property type="evidence" value="ECO:0007669"/>
    <property type="project" value="UniProtKB-ARBA"/>
</dbReference>
<dbReference type="AlphaFoldDB" id="A0A7K1FRF5"/>
<accession>A0A7K1FRF5</accession>
<dbReference type="Pfam" id="PF00501">
    <property type="entry name" value="AMP-binding"/>
    <property type="match status" value="1"/>
</dbReference>
<proteinExistence type="predicted"/>
<comment type="caution">
    <text evidence="3">The sequence shown here is derived from an EMBL/GenBank/DDBJ whole genome shotgun (WGS) entry which is preliminary data.</text>
</comment>
<dbReference type="PANTHER" id="PTHR43767">
    <property type="entry name" value="LONG-CHAIN-FATTY-ACID--COA LIGASE"/>
    <property type="match status" value="1"/>
</dbReference>
<organism evidence="3 4">
    <name type="scientific">Nakamurella alba</name>
    <dbReference type="NCBI Taxonomy" id="2665158"/>
    <lineage>
        <taxon>Bacteria</taxon>
        <taxon>Bacillati</taxon>
        <taxon>Actinomycetota</taxon>
        <taxon>Actinomycetes</taxon>
        <taxon>Nakamurellales</taxon>
        <taxon>Nakamurellaceae</taxon>
        <taxon>Nakamurella</taxon>
    </lineage>
</organism>
<dbReference type="SUPFAM" id="SSF56801">
    <property type="entry name" value="Acetyl-CoA synthetase-like"/>
    <property type="match status" value="1"/>
</dbReference>
<feature type="domain" description="AMP-dependent synthetase/ligase" evidence="1">
    <location>
        <begin position="14"/>
        <end position="374"/>
    </location>
</feature>
<dbReference type="PROSITE" id="PS00455">
    <property type="entry name" value="AMP_BINDING"/>
    <property type="match status" value="1"/>
</dbReference>
<name>A0A7K1FRF5_9ACTN</name>
<dbReference type="PANTHER" id="PTHR43767:SF1">
    <property type="entry name" value="NONRIBOSOMAL PEPTIDE SYNTHASE PES1 (EUROFUNG)-RELATED"/>
    <property type="match status" value="1"/>
</dbReference>
<sequence length="507" mass="54892">MQRPDYGLGRLISRSARLYPDLPCLVDDTGAGRSFAEVDDRVARLANGLRGIGIGRASRVGVLSIDTPGYVELILACFAVGATLVPLNYRLTADELRYIDERAALHVLFVSERYRAIATALRDGDPPLQILDLADDLEQLITAGGPERSWADLADDDILCIMFTSGTTGRPKGVLQSHRMLKSVYLQMWECLPRPGDVRYTASPLFHAAGFFVLLGQIAMGSASMIVDQFRPEVTARAIGSGLLTGCFLVPTMIAAVLDHAAETGLDIGSDRLRQLLYGGAPMPTALLRRALDRWPHCDFWNMYGSGTESNSQTYLRPTDHRRALAGEEHLLATVGQAVTGVDLRIVDDAGREVPDGVVGRIAARTDVVMSGYLDDPERTAEALQDGWFYSGDLGSFGPNGYLTLAGRGRDMIIRGGENIYVAEIESVLAAQPGVSDAAVVGRADERWGQVPVAWVEATGEPAPTEQALRQRCREVLAAYKVPVTITVVKSLPRNATGKVVKDLLVT</sequence>
<dbReference type="Gene3D" id="3.30.300.30">
    <property type="match status" value="1"/>
</dbReference>
<dbReference type="Gene3D" id="3.40.50.12780">
    <property type="entry name" value="N-terminal domain of ligase-like"/>
    <property type="match status" value="1"/>
</dbReference>
<dbReference type="InterPro" id="IPR000873">
    <property type="entry name" value="AMP-dep_synth/lig_dom"/>
</dbReference>
<evidence type="ECO:0000313" key="4">
    <source>
        <dbReference type="Proteomes" id="UP000460221"/>
    </source>
</evidence>
<dbReference type="Pfam" id="PF13193">
    <property type="entry name" value="AMP-binding_C"/>
    <property type="match status" value="1"/>
</dbReference>
<keyword evidence="4" id="KW-1185">Reference proteome</keyword>